<organism evidence="1 2">
    <name type="scientific">Labrys neptuniae</name>
    <dbReference type="NCBI Taxonomy" id="376174"/>
    <lineage>
        <taxon>Bacteria</taxon>
        <taxon>Pseudomonadati</taxon>
        <taxon>Pseudomonadota</taxon>
        <taxon>Alphaproteobacteria</taxon>
        <taxon>Hyphomicrobiales</taxon>
        <taxon>Xanthobacteraceae</taxon>
        <taxon>Labrys</taxon>
    </lineage>
</organism>
<evidence type="ECO:0000313" key="2">
    <source>
        <dbReference type="Proteomes" id="UP001595190"/>
    </source>
</evidence>
<dbReference type="Proteomes" id="UP001595190">
    <property type="component" value="Unassembled WGS sequence"/>
</dbReference>
<name>A0ABV6ZR94_9HYPH</name>
<comment type="caution">
    <text evidence="1">The sequence shown here is derived from an EMBL/GenBank/DDBJ whole genome shotgun (WGS) entry which is preliminary data.</text>
</comment>
<protein>
    <submittedName>
        <fullName evidence="1">Uncharacterized protein</fullName>
    </submittedName>
</protein>
<gene>
    <name evidence="1" type="ORF">ACETRX_34175</name>
</gene>
<sequence length="128" mass="14220">MRRLLQAAIFNVAQLSWSDDIVRLKRLPIVESQTMGETKKKIYEALVAGATSGLHSAPLFAYVANKNPKSDNKRIIQAAFHALRDPHLTDPSALKAICSLAAERRLIELGLEPTPTRPRHKKNSPQPC</sequence>
<reference evidence="1 2" key="1">
    <citation type="submission" date="2024-09" db="EMBL/GenBank/DDBJ databases">
        <title>Description of Labrys sedimenti sp. nov., isolated from a diclofenac-degrading enrichment culture, and genome-based reclassification of Labrys portucalensis as a later heterotypic synonym of Labrys neptuniae.</title>
        <authorList>
            <person name="Tancsics A."/>
            <person name="Csepanyi A."/>
        </authorList>
    </citation>
    <scope>NUCLEOTIDE SEQUENCE [LARGE SCALE GENOMIC DNA]</scope>
    <source>
        <strain evidence="1 2">LMG 23412</strain>
    </source>
</reference>
<proteinExistence type="predicted"/>
<dbReference type="EMBL" id="JBHGPK010000040">
    <property type="protein sequence ID" value="MFC2254703.1"/>
    <property type="molecule type" value="Genomic_DNA"/>
</dbReference>
<dbReference type="RefSeq" id="WP_394315336.1">
    <property type="nucleotide sequence ID" value="NZ_JBHGPK010000040.1"/>
</dbReference>
<evidence type="ECO:0000313" key="1">
    <source>
        <dbReference type="EMBL" id="MFC2254703.1"/>
    </source>
</evidence>
<accession>A0ABV6ZR94</accession>